<dbReference type="Gene3D" id="1.10.10.10">
    <property type="entry name" value="Winged helix-like DNA-binding domain superfamily/Winged helix DNA-binding domain"/>
    <property type="match status" value="1"/>
</dbReference>
<evidence type="ECO:0000259" key="5">
    <source>
        <dbReference type="Pfam" id="PF04542"/>
    </source>
</evidence>
<evidence type="ECO:0000259" key="6">
    <source>
        <dbReference type="Pfam" id="PF08281"/>
    </source>
</evidence>
<dbReference type="Proteomes" id="UP000306340">
    <property type="component" value="Unassembled WGS sequence"/>
</dbReference>
<feature type="domain" description="RNA polymerase sigma factor 70 region 4 type 2" evidence="6">
    <location>
        <begin position="105"/>
        <end position="156"/>
    </location>
</feature>
<comment type="caution">
    <text evidence="7">The sequence shown here is derived from an EMBL/GenBank/DDBJ whole genome shotgun (WGS) entry which is preliminary data.</text>
</comment>
<evidence type="ECO:0000313" key="7">
    <source>
        <dbReference type="EMBL" id="TKA93898.1"/>
    </source>
</evidence>
<dbReference type="PANTHER" id="PTHR43133:SF25">
    <property type="entry name" value="RNA POLYMERASE SIGMA FACTOR RFAY-RELATED"/>
    <property type="match status" value="1"/>
</dbReference>
<dbReference type="GO" id="GO:0016987">
    <property type="term" value="F:sigma factor activity"/>
    <property type="evidence" value="ECO:0007669"/>
    <property type="project" value="UniProtKB-KW"/>
</dbReference>
<keyword evidence="2" id="KW-0805">Transcription regulation</keyword>
<dbReference type="RefSeq" id="WP_136794855.1">
    <property type="nucleotide sequence ID" value="NZ_SWAU01000580.1"/>
</dbReference>
<keyword evidence="3" id="KW-0731">Sigma factor</keyword>
<dbReference type="InterPro" id="IPR036388">
    <property type="entry name" value="WH-like_DNA-bd_sf"/>
</dbReference>
<dbReference type="PANTHER" id="PTHR43133">
    <property type="entry name" value="RNA POLYMERASE ECF-TYPE SIGMA FACTO"/>
    <property type="match status" value="1"/>
</dbReference>
<dbReference type="InterPro" id="IPR014284">
    <property type="entry name" value="RNA_pol_sigma-70_dom"/>
</dbReference>
<feature type="domain" description="RNA polymerase sigma-70 region 2" evidence="5">
    <location>
        <begin position="13"/>
        <end position="74"/>
    </location>
</feature>
<keyword evidence="4" id="KW-0804">Transcription</keyword>
<dbReference type="SUPFAM" id="SSF88659">
    <property type="entry name" value="Sigma3 and sigma4 domains of RNA polymerase sigma factors"/>
    <property type="match status" value="1"/>
</dbReference>
<evidence type="ECO:0000256" key="3">
    <source>
        <dbReference type="ARBA" id="ARBA00023082"/>
    </source>
</evidence>
<dbReference type="InterPro" id="IPR013324">
    <property type="entry name" value="RNA_pol_sigma_r3/r4-like"/>
</dbReference>
<reference evidence="7 8" key="1">
    <citation type="submission" date="2019-04" db="EMBL/GenBank/DDBJ databases">
        <title>Crypto-aerobic microbial life in anoxic (sulfidic) marine sediments.</title>
        <authorList>
            <person name="Bhattacharya S."/>
            <person name="Roy C."/>
            <person name="Mondal N."/>
            <person name="Sarkar J."/>
            <person name="Mandal S."/>
            <person name="Rameez M.J."/>
            <person name="Ghosh W."/>
        </authorList>
    </citation>
    <scope>NUCLEOTIDE SEQUENCE [LARGE SCALE GENOMIC DNA]</scope>
    <source>
        <strain evidence="7 8">SBBC</strain>
    </source>
</reference>
<protein>
    <submittedName>
        <fullName evidence="7">Sigma-70 family RNA polymerase sigma factor</fullName>
    </submittedName>
</protein>
<dbReference type="CDD" id="cd06171">
    <property type="entry name" value="Sigma70_r4"/>
    <property type="match status" value="1"/>
</dbReference>
<proteinExistence type="inferred from homology"/>
<dbReference type="NCBIfam" id="TIGR02937">
    <property type="entry name" value="sigma70-ECF"/>
    <property type="match status" value="1"/>
</dbReference>
<evidence type="ECO:0000313" key="8">
    <source>
        <dbReference type="Proteomes" id="UP000306340"/>
    </source>
</evidence>
<dbReference type="SUPFAM" id="SSF88946">
    <property type="entry name" value="Sigma2 domain of RNA polymerase sigma factors"/>
    <property type="match status" value="1"/>
</dbReference>
<dbReference type="Gene3D" id="1.10.1740.10">
    <property type="match status" value="1"/>
</dbReference>
<organism evidence="7 8">
    <name type="scientific">Cereibacter changlensis</name>
    <dbReference type="NCBI Taxonomy" id="402884"/>
    <lineage>
        <taxon>Bacteria</taxon>
        <taxon>Pseudomonadati</taxon>
        <taxon>Pseudomonadota</taxon>
        <taxon>Alphaproteobacteria</taxon>
        <taxon>Rhodobacterales</taxon>
        <taxon>Paracoccaceae</taxon>
        <taxon>Cereibacter</taxon>
    </lineage>
</organism>
<dbReference type="Pfam" id="PF08281">
    <property type="entry name" value="Sigma70_r4_2"/>
    <property type="match status" value="1"/>
</dbReference>
<evidence type="ECO:0000256" key="2">
    <source>
        <dbReference type="ARBA" id="ARBA00023015"/>
    </source>
</evidence>
<evidence type="ECO:0000256" key="1">
    <source>
        <dbReference type="ARBA" id="ARBA00010641"/>
    </source>
</evidence>
<dbReference type="EMBL" id="SWAU01000580">
    <property type="protein sequence ID" value="TKA93898.1"/>
    <property type="molecule type" value="Genomic_DNA"/>
</dbReference>
<gene>
    <name evidence="7" type="ORF">FAZ78_25360</name>
</gene>
<dbReference type="InterPro" id="IPR007627">
    <property type="entry name" value="RNA_pol_sigma70_r2"/>
</dbReference>
<dbReference type="GO" id="GO:0003677">
    <property type="term" value="F:DNA binding"/>
    <property type="evidence" value="ECO:0007669"/>
    <property type="project" value="InterPro"/>
</dbReference>
<dbReference type="InterPro" id="IPR013249">
    <property type="entry name" value="RNA_pol_sigma70_r4_t2"/>
</dbReference>
<accession>A0A4U0YQZ5</accession>
<comment type="similarity">
    <text evidence="1">Belongs to the sigma-70 factor family. ECF subfamily.</text>
</comment>
<name>A0A4U0YQZ5_9RHOB</name>
<evidence type="ECO:0000256" key="4">
    <source>
        <dbReference type="ARBA" id="ARBA00023163"/>
    </source>
</evidence>
<sequence>MGDSFETGLIGALPALRRYALSLCRKADVADDLVQTTVERAIAARDRLDPAMRLEPWLFRILRNGWIDRLRRQGSRGTEIDIADMPEAAVHDGVRASEAALMLRQTTDALATLPAEQREVILLVCFEEFTYGEAAEVLGIPKGTVMSRLARGRIALAAKLGIE</sequence>
<dbReference type="GO" id="GO:0006352">
    <property type="term" value="P:DNA-templated transcription initiation"/>
    <property type="evidence" value="ECO:0007669"/>
    <property type="project" value="InterPro"/>
</dbReference>
<dbReference type="Pfam" id="PF04542">
    <property type="entry name" value="Sigma70_r2"/>
    <property type="match status" value="1"/>
</dbReference>
<dbReference type="InterPro" id="IPR039425">
    <property type="entry name" value="RNA_pol_sigma-70-like"/>
</dbReference>
<dbReference type="AlphaFoldDB" id="A0A4U0YQZ5"/>
<dbReference type="InterPro" id="IPR013325">
    <property type="entry name" value="RNA_pol_sigma_r2"/>
</dbReference>